<dbReference type="PROSITE" id="PS50110">
    <property type="entry name" value="RESPONSE_REGULATORY"/>
    <property type="match status" value="1"/>
</dbReference>
<dbReference type="GO" id="GO:0000156">
    <property type="term" value="F:phosphorelay response regulator activity"/>
    <property type="evidence" value="ECO:0007669"/>
    <property type="project" value="TreeGrafter"/>
</dbReference>
<dbReference type="AlphaFoldDB" id="A0A645JI39"/>
<protein>
    <submittedName>
        <fullName evidence="2">Transcriptional regulatory protein DpiA</fullName>
    </submittedName>
</protein>
<dbReference type="Pfam" id="PF13412">
    <property type="entry name" value="HTH_24"/>
    <property type="match status" value="1"/>
</dbReference>
<dbReference type="InterPro" id="IPR036390">
    <property type="entry name" value="WH_DNA-bd_sf"/>
</dbReference>
<dbReference type="InterPro" id="IPR001789">
    <property type="entry name" value="Sig_transdc_resp-reg_receiver"/>
</dbReference>
<dbReference type="GO" id="GO:0006355">
    <property type="term" value="P:regulation of DNA-templated transcription"/>
    <property type="evidence" value="ECO:0007669"/>
    <property type="project" value="InterPro"/>
</dbReference>
<dbReference type="SUPFAM" id="SSF46785">
    <property type="entry name" value="Winged helix' DNA-binding domain"/>
    <property type="match status" value="1"/>
</dbReference>
<dbReference type="SUPFAM" id="SSF52172">
    <property type="entry name" value="CheY-like"/>
    <property type="match status" value="1"/>
</dbReference>
<proteinExistence type="predicted"/>
<dbReference type="InterPro" id="IPR011006">
    <property type="entry name" value="CheY-like_superfamily"/>
</dbReference>
<dbReference type="InterPro" id="IPR051271">
    <property type="entry name" value="2C-system_Tx_regulators"/>
</dbReference>
<evidence type="ECO:0000313" key="2">
    <source>
        <dbReference type="EMBL" id="MPN63096.1"/>
    </source>
</evidence>
<accession>A0A645JI39</accession>
<evidence type="ECO:0000259" key="1">
    <source>
        <dbReference type="PROSITE" id="PS50110"/>
    </source>
</evidence>
<name>A0A645JI39_9ZZZZ</name>
<dbReference type="GO" id="GO:0003677">
    <property type="term" value="F:DNA binding"/>
    <property type="evidence" value="ECO:0007669"/>
    <property type="project" value="InterPro"/>
</dbReference>
<dbReference type="Gene3D" id="1.10.10.10">
    <property type="entry name" value="Winged helix-like DNA-binding domain superfamily/Winged helix DNA-binding domain"/>
    <property type="match status" value="1"/>
</dbReference>
<sequence>MRFRGYEGDVIVLTSGDRSGFLRKAFCFGVLDYLVKPYSFERFSTALAGFKAFRRSMDDADRASRLTQELVDGVVFAFAQGNGGDLLQKGIQDATLQSVLDALRDSGALSSEEIVKRTALSQSTVRRYIAHLTQTGRIVVEFEYRSTGRPVNHYRLMKTRHDV</sequence>
<comment type="caution">
    <text evidence="2">The sequence shown here is derived from an EMBL/GenBank/DDBJ whole genome shotgun (WGS) entry which is preliminary data.</text>
</comment>
<dbReference type="PANTHER" id="PTHR45526:SF1">
    <property type="entry name" value="TRANSCRIPTIONAL REGULATORY PROTEIN DCUR-RELATED"/>
    <property type="match status" value="1"/>
</dbReference>
<gene>
    <name evidence="2" type="primary">dpiA_2</name>
    <name evidence="2" type="ORF">SDC9_210850</name>
</gene>
<organism evidence="2">
    <name type="scientific">bioreactor metagenome</name>
    <dbReference type="NCBI Taxonomy" id="1076179"/>
    <lineage>
        <taxon>unclassified sequences</taxon>
        <taxon>metagenomes</taxon>
        <taxon>ecological metagenomes</taxon>
    </lineage>
</organism>
<feature type="domain" description="Response regulatory" evidence="1">
    <location>
        <begin position="1"/>
        <end position="51"/>
    </location>
</feature>
<dbReference type="PANTHER" id="PTHR45526">
    <property type="entry name" value="TRANSCRIPTIONAL REGULATORY PROTEIN DPIA"/>
    <property type="match status" value="1"/>
</dbReference>
<dbReference type="InterPro" id="IPR036388">
    <property type="entry name" value="WH-like_DNA-bd_sf"/>
</dbReference>
<dbReference type="EMBL" id="VSSQ01142012">
    <property type="protein sequence ID" value="MPN63096.1"/>
    <property type="molecule type" value="Genomic_DNA"/>
</dbReference>
<reference evidence="2" key="1">
    <citation type="submission" date="2019-08" db="EMBL/GenBank/DDBJ databases">
        <authorList>
            <person name="Kucharzyk K."/>
            <person name="Murdoch R.W."/>
            <person name="Higgins S."/>
            <person name="Loffler F."/>
        </authorList>
    </citation>
    <scope>NUCLEOTIDE SEQUENCE</scope>
</reference>